<feature type="transmembrane region" description="Helical" evidence="6">
    <location>
        <begin position="243"/>
        <end position="261"/>
    </location>
</feature>
<evidence type="ECO:0000256" key="2">
    <source>
        <dbReference type="ARBA" id="ARBA00022448"/>
    </source>
</evidence>
<dbReference type="InterPro" id="IPR020846">
    <property type="entry name" value="MFS_dom"/>
</dbReference>
<dbReference type="AlphaFoldDB" id="A0A2M9PXT1"/>
<reference evidence="8 9" key="1">
    <citation type="submission" date="2017-11" db="EMBL/GenBank/DDBJ databases">
        <title>Bacterial isolate from king chilli rhizosphere.</title>
        <authorList>
            <person name="Takhelmayum P."/>
            <person name="Sarangthem I."/>
        </authorList>
    </citation>
    <scope>NUCLEOTIDE SEQUENCE [LARGE SCALE GENOMIC DNA]</scope>
    <source>
        <strain evidence="9">t26</strain>
    </source>
</reference>
<feature type="transmembrane region" description="Helical" evidence="6">
    <location>
        <begin position="358"/>
        <end position="381"/>
    </location>
</feature>
<comment type="caution">
    <text evidence="8">The sequence shown here is derived from an EMBL/GenBank/DDBJ whole genome shotgun (WGS) entry which is preliminary data.</text>
</comment>
<gene>
    <name evidence="8" type="ORF">CWD94_27095</name>
</gene>
<name>A0A2M9PXT1_9BACI</name>
<dbReference type="Pfam" id="PF07690">
    <property type="entry name" value="MFS_1"/>
    <property type="match status" value="1"/>
</dbReference>
<evidence type="ECO:0000313" key="8">
    <source>
        <dbReference type="EMBL" id="PJO40627.1"/>
    </source>
</evidence>
<comment type="subcellular location">
    <subcellularLocation>
        <location evidence="1">Cell membrane</location>
        <topology evidence="1">Multi-pass membrane protein</topology>
    </subcellularLocation>
</comment>
<dbReference type="Proteomes" id="UP000232101">
    <property type="component" value="Unassembled WGS sequence"/>
</dbReference>
<feature type="transmembrane region" description="Helical" evidence="6">
    <location>
        <begin position="130"/>
        <end position="152"/>
    </location>
</feature>
<dbReference type="Gene3D" id="1.20.1250.20">
    <property type="entry name" value="MFS general substrate transporter like domains"/>
    <property type="match status" value="1"/>
</dbReference>
<keyword evidence="3 6" id="KW-0812">Transmembrane</keyword>
<keyword evidence="4 6" id="KW-1133">Transmembrane helix</keyword>
<keyword evidence="5 6" id="KW-0472">Membrane</keyword>
<evidence type="ECO:0000256" key="3">
    <source>
        <dbReference type="ARBA" id="ARBA00022692"/>
    </source>
</evidence>
<protein>
    <submittedName>
        <fullName evidence="8">MFS transporter</fullName>
    </submittedName>
</protein>
<dbReference type="GO" id="GO:0005886">
    <property type="term" value="C:plasma membrane"/>
    <property type="evidence" value="ECO:0007669"/>
    <property type="project" value="UniProtKB-SubCell"/>
</dbReference>
<evidence type="ECO:0000256" key="4">
    <source>
        <dbReference type="ARBA" id="ARBA00022989"/>
    </source>
</evidence>
<dbReference type="SUPFAM" id="SSF103473">
    <property type="entry name" value="MFS general substrate transporter"/>
    <property type="match status" value="1"/>
</dbReference>
<feature type="transmembrane region" description="Helical" evidence="6">
    <location>
        <begin position="296"/>
        <end position="318"/>
    </location>
</feature>
<dbReference type="PANTHER" id="PTHR23530:SF1">
    <property type="entry name" value="PERMEASE, MAJOR FACILITATOR SUPERFAMILY-RELATED"/>
    <property type="match status" value="1"/>
</dbReference>
<dbReference type="GO" id="GO:0022857">
    <property type="term" value="F:transmembrane transporter activity"/>
    <property type="evidence" value="ECO:0007669"/>
    <property type="project" value="InterPro"/>
</dbReference>
<feature type="transmembrane region" description="Helical" evidence="6">
    <location>
        <begin position="273"/>
        <end position="290"/>
    </location>
</feature>
<keyword evidence="2" id="KW-0813">Transport</keyword>
<dbReference type="RefSeq" id="WP_100545818.1">
    <property type="nucleotide sequence ID" value="NZ_CP158849.1"/>
</dbReference>
<evidence type="ECO:0000256" key="6">
    <source>
        <dbReference type="SAM" id="Phobius"/>
    </source>
</evidence>
<accession>A0A2M9PXT1</accession>
<feature type="transmembrane region" description="Helical" evidence="6">
    <location>
        <begin position="158"/>
        <end position="177"/>
    </location>
</feature>
<feature type="transmembrane region" description="Helical" evidence="6">
    <location>
        <begin position="7"/>
        <end position="28"/>
    </location>
</feature>
<evidence type="ECO:0000313" key="9">
    <source>
        <dbReference type="Proteomes" id="UP000232101"/>
    </source>
</evidence>
<feature type="transmembrane region" description="Helical" evidence="6">
    <location>
        <begin position="90"/>
        <end position="109"/>
    </location>
</feature>
<dbReference type="InterPro" id="IPR011701">
    <property type="entry name" value="MFS"/>
</dbReference>
<feature type="transmembrane region" description="Helical" evidence="6">
    <location>
        <begin position="208"/>
        <end position="228"/>
    </location>
</feature>
<dbReference type="EMBL" id="PHQY01000709">
    <property type="protein sequence ID" value="PJO40627.1"/>
    <property type="molecule type" value="Genomic_DNA"/>
</dbReference>
<proteinExistence type="predicted"/>
<sequence length="399" mass="45697">MKNRFYFYLSGFFGNFYFERGIWILYLLHLKFSLYEIGILQAILNITMTVFELPSGIISDYLRRKKTLFLGHLFIILYMVIFVFSQDFWFLALGHVIYGIGLSLISGTEESYLYESYEKEGKVESYGKGIGIYVACVTAALALSMGLGGYLQLFSWHLIFYMGIFMHLLSLIFIFSLEDADIYEKSSKQSIKSILKDSYNVLRENTTLVYLIFALAIFSSIISVYFMYGQTLLFNLQIDIKEVGLIFSIISLLQIVTSLISSKISDKYNQRDTIFFILFIILIFYLVSLINNTYLVLLAFIVINTLYALFEPITSVLFNNEVKTNIRATLLSVINFATSLIMAIIFPLIGFIGEYVELNIVLVTVGISSLMVCFCCLFVYFKRKQPNGIVESNSSIDIS</sequence>
<dbReference type="PANTHER" id="PTHR23530">
    <property type="entry name" value="TRANSPORT PROTEIN-RELATED"/>
    <property type="match status" value="1"/>
</dbReference>
<feature type="domain" description="Major facilitator superfamily (MFS) profile" evidence="7">
    <location>
        <begin position="1"/>
        <end position="384"/>
    </location>
</feature>
<evidence type="ECO:0000256" key="1">
    <source>
        <dbReference type="ARBA" id="ARBA00004651"/>
    </source>
</evidence>
<evidence type="ECO:0000256" key="5">
    <source>
        <dbReference type="ARBA" id="ARBA00023136"/>
    </source>
</evidence>
<organism evidence="8 9">
    <name type="scientific">Lysinibacillus xylanilyticus</name>
    <dbReference type="NCBI Taxonomy" id="582475"/>
    <lineage>
        <taxon>Bacteria</taxon>
        <taxon>Bacillati</taxon>
        <taxon>Bacillota</taxon>
        <taxon>Bacilli</taxon>
        <taxon>Bacillales</taxon>
        <taxon>Bacillaceae</taxon>
        <taxon>Lysinibacillus</taxon>
    </lineage>
</organism>
<dbReference type="InterPro" id="IPR053160">
    <property type="entry name" value="MFS_DHA3_Transporter"/>
</dbReference>
<feature type="transmembrane region" description="Helical" evidence="6">
    <location>
        <begin position="67"/>
        <end position="84"/>
    </location>
</feature>
<feature type="transmembrane region" description="Helical" evidence="6">
    <location>
        <begin position="330"/>
        <end position="352"/>
    </location>
</feature>
<evidence type="ECO:0000259" key="7">
    <source>
        <dbReference type="PROSITE" id="PS50850"/>
    </source>
</evidence>
<feature type="transmembrane region" description="Helical" evidence="6">
    <location>
        <begin position="34"/>
        <end position="55"/>
    </location>
</feature>
<dbReference type="PROSITE" id="PS50850">
    <property type="entry name" value="MFS"/>
    <property type="match status" value="1"/>
</dbReference>
<dbReference type="InterPro" id="IPR036259">
    <property type="entry name" value="MFS_trans_sf"/>
</dbReference>